<feature type="transmembrane region" description="Helical" evidence="2">
    <location>
        <begin position="424"/>
        <end position="444"/>
    </location>
</feature>
<dbReference type="EMBL" id="BPLQ01011158">
    <property type="protein sequence ID" value="GIY56067.1"/>
    <property type="molecule type" value="Genomic_DNA"/>
</dbReference>
<feature type="compositionally biased region" description="Basic and acidic residues" evidence="1">
    <location>
        <begin position="57"/>
        <end position="66"/>
    </location>
</feature>
<keyword evidence="2" id="KW-0472">Membrane</keyword>
<feature type="transmembrane region" description="Helical" evidence="2">
    <location>
        <begin position="99"/>
        <end position="120"/>
    </location>
</feature>
<feature type="transmembrane region" description="Helical" evidence="2">
    <location>
        <begin position="176"/>
        <end position="198"/>
    </location>
</feature>
<evidence type="ECO:0000313" key="4">
    <source>
        <dbReference type="Proteomes" id="UP001054837"/>
    </source>
</evidence>
<proteinExistence type="predicted"/>
<reference evidence="3 4" key="1">
    <citation type="submission" date="2021-06" db="EMBL/GenBank/DDBJ databases">
        <title>Caerostris darwini draft genome.</title>
        <authorList>
            <person name="Kono N."/>
            <person name="Arakawa K."/>
        </authorList>
    </citation>
    <scope>NUCLEOTIDE SEQUENCE [LARGE SCALE GENOMIC DNA]</scope>
</reference>
<feature type="region of interest" description="Disordered" evidence="1">
    <location>
        <begin position="19"/>
        <end position="66"/>
    </location>
</feature>
<feature type="transmembrane region" description="Helical" evidence="2">
    <location>
        <begin position="227"/>
        <end position="248"/>
    </location>
</feature>
<dbReference type="PANTHER" id="PTHR35555:SF3">
    <property type="entry name" value="ENDONUCLEASE-REVERSE TRANSCRIPTASE"/>
    <property type="match status" value="1"/>
</dbReference>
<feature type="transmembrane region" description="Helical" evidence="2">
    <location>
        <begin position="506"/>
        <end position="533"/>
    </location>
</feature>
<evidence type="ECO:0000256" key="2">
    <source>
        <dbReference type="SAM" id="Phobius"/>
    </source>
</evidence>
<evidence type="ECO:0000256" key="1">
    <source>
        <dbReference type="SAM" id="MobiDB-lite"/>
    </source>
</evidence>
<dbReference type="PANTHER" id="PTHR35555">
    <property type="entry name" value="ENDONUCLEASE-REVERSE TRANSCRIPTASE"/>
    <property type="match status" value="1"/>
</dbReference>
<name>A0AAV4UE14_9ARAC</name>
<comment type="caution">
    <text evidence="3">The sequence shown here is derived from an EMBL/GenBank/DDBJ whole genome shotgun (WGS) entry which is preliminary data.</text>
</comment>
<gene>
    <name evidence="3" type="primary">AVEN_239450_1</name>
    <name evidence="3" type="ORF">CDAR_413821</name>
</gene>
<sequence length="539" mass="62535">MEDINEDEVFVNVVPLEMTSQHSPKSQRSASMTSRFYEAETEDQDVKSFIENTSANDKPKDPDSKIRQSKHLPYWAWYLIAKSYGIPLKPDSKPVLGTILHGLTFAYALTYAMSYTWFVIYDILSPSTPRDIPVGIISILLVYFWCGFGFYCKNLSSRLFVHSRFLKDIRMHTRTVFKINGALVVFVLGLIFTLANVYESLGWFSDKYCKKIELNEIVCQIMSVSSMFFSVFTLIWYSLVSFIFMSICRTHTIGIRRFIKEIEYDASLIEHHLIFTRQILPFNHDNIWHDSKWIVDDEIDEYLNYRIQSRHAMSVSKKDINPRMRASAPNIRNVDQQGEISVLFSPVTNNLGYRDDQSVASDFEWNYNREDKSFIPVRRVIQSNKSVPVDSTITPHTMSDGELLHHFSKLNSRLRFSSYSLQRWYASFMSLVMLRCSTYLVRWLENPATISDLLQFFLPLVMLVILSTSIAEVNFESKRVLRSIYPNEERIRPLQYMNLNPLQLSVYGFGVTHGTIVTVVIAMLVAFVSQVVITEMTQV</sequence>
<protein>
    <recommendedName>
        <fullName evidence="5">Gustatory receptor</fullName>
    </recommendedName>
</protein>
<keyword evidence="2" id="KW-0812">Transmembrane</keyword>
<organism evidence="3 4">
    <name type="scientific">Caerostris darwini</name>
    <dbReference type="NCBI Taxonomy" id="1538125"/>
    <lineage>
        <taxon>Eukaryota</taxon>
        <taxon>Metazoa</taxon>
        <taxon>Ecdysozoa</taxon>
        <taxon>Arthropoda</taxon>
        <taxon>Chelicerata</taxon>
        <taxon>Arachnida</taxon>
        <taxon>Araneae</taxon>
        <taxon>Araneomorphae</taxon>
        <taxon>Entelegynae</taxon>
        <taxon>Araneoidea</taxon>
        <taxon>Araneidae</taxon>
        <taxon>Caerostris</taxon>
    </lineage>
</organism>
<feature type="compositionally biased region" description="Polar residues" evidence="1">
    <location>
        <begin position="19"/>
        <end position="34"/>
    </location>
</feature>
<feature type="transmembrane region" description="Helical" evidence="2">
    <location>
        <begin position="456"/>
        <end position="475"/>
    </location>
</feature>
<evidence type="ECO:0008006" key="5">
    <source>
        <dbReference type="Google" id="ProtNLM"/>
    </source>
</evidence>
<keyword evidence="2" id="KW-1133">Transmembrane helix</keyword>
<evidence type="ECO:0000313" key="3">
    <source>
        <dbReference type="EMBL" id="GIY56067.1"/>
    </source>
</evidence>
<keyword evidence="4" id="KW-1185">Reference proteome</keyword>
<feature type="transmembrane region" description="Helical" evidence="2">
    <location>
        <begin position="132"/>
        <end position="155"/>
    </location>
</feature>
<dbReference type="Proteomes" id="UP001054837">
    <property type="component" value="Unassembled WGS sequence"/>
</dbReference>
<accession>A0AAV4UE14</accession>
<dbReference type="AlphaFoldDB" id="A0AAV4UE14"/>